<feature type="transmembrane region" description="Helical" evidence="9">
    <location>
        <begin position="29"/>
        <end position="48"/>
    </location>
</feature>
<protein>
    <submittedName>
        <fullName evidence="10">Glycine betaine transporter OpuD</fullName>
    </submittedName>
</protein>
<feature type="transmembrane region" description="Helical" evidence="9">
    <location>
        <begin position="280"/>
        <end position="300"/>
    </location>
</feature>
<dbReference type="GO" id="GO:0022857">
    <property type="term" value="F:transmembrane transporter activity"/>
    <property type="evidence" value="ECO:0007669"/>
    <property type="project" value="InterPro"/>
</dbReference>
<sequence>MTENNNNDKSNNKRVNESEETSPPLKLGVVFWGAAIIILVVAIIAMIIPSQVQMASETVYSFISDKFSWFFLLVVFGFGVFLLFLAISPYGRIKLGEDDSEPEFSFWSWIGMLFSSGLGVGLVFYGVAEPMEHFVKSPFLGGPVENAEAARIAMGYTYFHWGISQWSIFGVAGLTIGYFQYRKKRDGLVSTSLEPLLGFNYSTKARKGLDILAIIATVTGMATSVGLGILQMDGGLNIAYGIPNGPMTQVILTILMTVLFIISTTTGLKKGMKFLSTTNMVLAMFLTVFVMFFGPFTFIMESIVVGMGDYITNFVGYSLRLQPYSGQHWVQDWTVFYWAWVIAWSPFIGSFVARVSRGRTIREYVMGILIVPPILSFLWVGALGGSAIYSDLFNNTNIGEIVLDDQTRALFALLNTMPFELITSAIAILLIFLFLVTSADSATFIVSGMSIGNTENPPIKLKVLWGVILGVLTIALILAGGLTSLQAASLLAGLPFAIVLIMMIFSVSRSLRREPNRALVRRRHSHNAKEEHKQF</sequence>
<keyword evidence="3" id="KW-0813">Transport</keyword>
<evidence type="ECO:0000256" key="2">
    <source>
        <dbReference type="ARBA" id="ARBA00005658"/>
    </source>
</evidence>
<dbReference type="AlphaFoldDB" id="A0A6V7R4B9"/>
<keyword evidence="11" id="KW-1185">Reference proteome</keyword>
<feature type="region of interest" description="Disordered" evidence="8">
    <location>
        <begin position="1"/>
        <end position="20"/>
    </location>
</feature>
<evidence type="ECO:0000256" key="5">
    <source>
        <dbReference type="ARBA" id="ARBA00022692"/>
    </source>
</evidence>
<evidence type="ECO:0000256" key="9">
    <source>
        <dbReference type="SAM" id="Phobius"/>
    </source>
</evidence>
<name>A0A6V7R4B9_9BACL</name>
<accession>A0A6V7R4B9</accession>
<feature type="transmembrane region" description="Helical" evidence="9">
    <location>
        <begin position="421"/>
        <end position="451"/>
    </location>
</feature>
<feature type="transmembrane region" description="Helical" evidence="9">
    <location>
        <begin position="250"/>
        <end position="268"/>
    </location>
</feature>
<feature type="transmembrane region" description="Helical" evidence="9">
    <location>
        <begin position="69"/>
        <end position="87"/>
    </location>
</feature>
<feature type="transmembrane region" description="Helical" evidence="9">
    <location>
        <begin position="211"/>
        <end position="230"/>
    </location>
</feature>
<evidence type="ECO:0000313" key="10">
    <source>
        <dbReference type="EMBL" id="CAD2072210.1"/>
    </source>
</evidence>
<dbReference type="Pfam" id="PF02028">
    <property type="entry name" value="BCCT"/>
    <property type="match status" value="1"/>
</dbReference>
<dbReference type="GO" id="GO:0005886">
    <property type="term" value="C:plasma membrane"/>
    <property type="evidence" value="ECO:0007669"/>
    <property type="project" value="UniProtKB-SubCell"/>
</dbReference>
<dbReference type="EMBL" id="CAJEWE010000004">
    <property type="protein sequence ID" value="CAD2072210.1"/>
    <property type="molecule type" value="Genomic_DNA"/>
</dbReference>
<gene>
    <name evidence="10" type="primary">opuD_1</name>
    <name evidence="10" type="ORF">JEOSCH030_00223</name>
</gene>
<dbReference type="InterPro" id="IPR000060">
    <property type="entry name" value="BCCT_transptr"/>
</dbReference>
<dbReference type="PANTHER" id="PTHR30047">
    <property type="entry name" value="HIGH-AFFINITY CHOLINE TRANSPORT PROTEIN-RELATED"/>
    <property type="match status" value="1"/>
</dbReference>
<keyword evidence="6 9" id="KW-1133">Transmembrane helix</keyword>
<feature type="transmembrane region" description="Helical" evidence="9">
    <location>
        <begin position="488"/>
        <end position="507"/>
    </location>
</feature>
<evidence type="ECO:0000256" key="6">
    <source>
        <dbReference type="ARBA" id="ARBA00022989"/>
    </source>
</evidence>
<feature type="transmembrane region" description="Helical" evidence="9">
    <location>
        <begin position="365"/>
        <end position="389"/>
    </location>
</feature>
<organism evidence="10 11">
    <name type="scientific">Phocicoccus schoeneichii</name>
    <dbReference type="NCBI Taxonomy" id="1812261"/>
    <lineage>
        <taxon>Bacteria</taxon>
        <taxon>Bacillati</taxon>
        <taxon>Bacillota</taxon>
        <taxon>Bacilli</taxon>
        <taxon>Bacillales</taxon>
        <taxon>Salinicoccaceae</taxon>
        <taxon>Phocicoccus</taxon>
    </lineage>
</organism>
<reference evidence="10 11" key="1">
    <citation type="submission" date="2020-07" db="EMBL/GenBank/DDBJ databases">
        <authorList>
            <person name="Criscuolo A."/>
        </authorList>
    </citation>
    <scope>NUCLEOTIDE SEQUENCE [LARGE SCALE GENOMIC DNA]</scope>
    <source>
        <strain evidence="11">CIP 111030</strain>
    </source>
</reference>
<proteinExistence type="inferred from homology"/>
<feature type="transmembrane region" description="Helical" evidence="9">
    <location>
        <begin position="335"/>
        <end position="353"/>
    </location>
</feature>
<keyword evidence="5 9" id="KW-0812">Transmembrane</keyword>
<feature type="transmembrane region" description="Helical" evidence="9">
    <location>
        <begin position="107"/>
        <end position="128"/>
    </location>
</feature>
<evidence type="ECO:0000256" key="4">
    <source>
        <dbReference type="ARBA" id="ARBA00022475"/>
    </source>
</evidence>
<keyword evidence="4" id="KW-1003">Cell membrane</keyword>
<evidence type="ECO:0000313" key="11">
    <source>
        <dbReference type="Proteomes" id="UP000521032"/>
    </source>
</evidence>
<dbReference type="NCBIfam" id="TIGR00842">
    <property type="entry name" value="bcct"/>
    <property type="match status" value="1"/>
</dbReference>
<comment type="similarity">
    <text evidence="2">Belongs to the BCCT transporter (TC 2.A.15) family.</text>
</comment>
<comment type="caution">
    <text evidence="10">The sequence shown here is derived from an EMBL/GenBank/DDBJ whole genome shotgun (WGS) entry which is preliminary data.</text>
</comment>
<dbReference type="RefSeq" id="WP_186084702.1">
    <property type="nucleotide sequence ID" value="NZ_BMDB01000003.1"/>
</dbReference>
<dbReference type="Proteomes" id="UP000521032">
    <property type="component" value="Unassembled WGS sequence"/>
</dbReference>
<evidence type="ECO:0000256" key="3">
    <source>
        <dbReference type="ARBA" id="ARBA00022448"/>
    </source>
</evidence>
<evidence type="ECO:0000256" key="7">
    <source>
        <dbReference type="ARBA" id="ARBA00023136"/>
    </source>
</evidence>
<evidence type="ECO:0000256" key="1">
    <source>
        <dbReference type="ARBA" id="ARBA00004651"/>
    </source>
</evidence>
<dbReference type="PANTHER" id="PTHR30047:SF7">
    <property type="entry name" value="HIGH-AFFINITY CHOLINE TRANSPORT PROTEIN"/>
    <property type="match status" value="1"/>
</dbReference>
<comment type="subcellular location">
    <subcellularLocation>
        <location evidence="1">Cell membrane</location>
        <topology evidence="1">Multi-pass membrane protein</topology>
    </subcellularLocation>
</comment>
<evidence type="ECO:0000256" key="8">
    <source>
        <dbReference type="SAM" id="MobiDB-lite"/>
    </source>
</evidence>
<keyword evidence="7 9" id="KW-0472">Membrane</keyword>
<feature type="transmembrane region" description="Helical" evidence="9">
    <location>
        <begin position="463"/>
        <end position="482"/>
    </location>
</feature>